<gene>
    <name evidence="11" type="primary">LOC108049675</name>
    <name evidence="9" type="synonym">108049675</name>
</gene>
<dbReference type="Gene3D" id="3.40.630.170">
    <property type="match status" value="1"/>
</dbReference>
<dbReference type="Pfam" id="PF02799">
    <property type="entry name" value="NMT_C"/>
    <property type="match status" value="1"/>
</dbReference>
<dbReference type="GO" id="GO:0005737">
    <property type="term" value="C:cytoplasm"/>
    <property type="evidence" value="ECO:0007669"/>
    <property type="project" value="TreeGrafter"/>
</dbReference>
<dbReference type="AlphaFoldDB" id="A0A6P4FBD9"/>
<dbReference type="GeneID" id="108049675"/>
<dbReference type="PANTHER" id="PTHR11377">
    <property type="entry name" value="N-MYRISTOYL TRANSFERASE"/>
    <property type="match status" value="1"/>
</dbReference>
<dbReference type="InterPro" id="IPR022677">
    <property type="entry name" value="NMT_C"/>
</dbReference>
<comment type="function">
    <text evidence="5">Adds a myristoyl group to the N-terminal glycine residue of certain cellular proteins.</text>
</comment>
<name>A0A6P4FBD9_DRORH</name>
<dbReference type="InterPro" id="IPR016181">
    <property type="entry name" value="Acyl_CoA_acyltransferase"/>
</dbReference>
<dbReference type="GO" id="GO:0004379">
    <property type="term" value="F:glycylpeptide N-tetradecanoyltransferase activity"/>
    <property type="evidence" value="ECO:0007669"/>
    <property type="project" value="UniProtKB-EC"/>
</dbReference>
<protein>
    <recommendedName>
        <fullName evidence="2 5">Glycylpeptide N-tetradecanoyltransferase</fullName>
        <ecNumber evidence="2 5">2.3.1.97</ecNumber>
    </recommendedName>
</protein>
<keyword evidence="10" id="KW-1185">Reference proteome</keyword>
<feature type="domain" description="Glycylpeptide N-tetradecanoyltransferase N-terminal" evidence="7">
    <location>
        <begin position="82"/>
        <end position="240"/>
    </location>
</feature>
<evidence type="ECO:0000256" key="5">
    <source>
        <dbReference type="RuleBase" id="RU000586"/>
    </source>
</evidence>
<comment type="catalytic activity">
    <reaction evidence="5">
        <text>N-terminal glycyl-[protein] + tetradecanoyl-CoA = N-tetradecanoylglycyl-[protein] + CoA + H(+)</text>
        <dbReference type="Rhea" id="RHEA:15521"/>
        <dbReference type="Rhea" id="RHEA-COMP:12666"/>
        <dbReference type="Rhea" id="RHEA-COMP:12667"/>
        <dbReference type="ChEBI" id="CHEBI:15378"/>
        <dbReference type="ChEBI" id="CHEBI:57287"/>
        <dbReference type="ChEBI" id="CHEBI:57385"/>
        <dbReference type="ChEBI" id="CHEBI:64723"/>
        <dbReference type="ChEBI" id="CHEBI:133050"/>
        <dbReference type="EC" id="2.3.1.97"/>
    </reaction>
</comment>
<dbReference type="Proteomes" id="UP001652680">
    <property type="component" value="Unassembled WGS sequence"/>
</dbReference>
<evidence type="ECO:0000256" key="2">
    <source>
        <dbReference type="ARBA" id="ARBA00012923"/>
    </source>
</evidence>
<reference evidence="11" key="2">
    <citation type="submission" date="2025-04" db="UniProtKB">
        <authorList>
            <consortium name="RefSeq"/>
        </authorList>
    </citation>
    <scope>IDENTIFICATION</scope>
</reference>
<dbReference type="OMA" id="ENEVEHW"/>
<proteinExistence type="inferred from homology"/>
<dbReference type="SUPFAM" id="SSF55729">
    <property type="entry name" value="Acyl-CoA N-acyltransferases (Nat)"/>
    <property type="match status" value="2"/>
</dbReference>
<dbReference type="InterPro" id="IPR000903">
    <property type="entry name" value="NMT"/>
</dbReference>
<dbReference type="Pfam" id="PF01233">
    <property type="entry name" value="NMT"/>
    <property type="match status" value="1"/>
</dbReference>
<comment type="similarity">
    <text evidence="1 6">Belongs to the NMT family.</text>
</comment>
<reference evidence="9" key="3">
    <citation type="submission" date="2025-05" db="UniProtKB">
        <authorList>
            <consortium name="EnsemblMetazoa"/>
        </authorList>
    </citation>
    <scope>IDENTIFICATION</scope>
</reference>
<keyword evidence="3 5" id="KW-0808">Transferase</keyword>
<feature type="domain" description="Glycylpeptide N-tetradecanoyltransferase C-terminal" evidence="8">
    <location>
        <begin position="254"/>
        <end position="433"/>
    </location>
</feature>
<accession>A0A6P4FBD9</accession>
<evidence type="ECO:0000256" key="6">
    <source>
        <dbReference type="RuleBase" id="RU004178"/>
    </source>
</evidence>
<sequence length="442" mass="51067">MDDHKVDSQKYVNLKITDEESVICSGIRDLQPSDEIGENKQPLLMDIPGSIASTLKMFKKFAFWSTQPMVQKDEYVTSNRCITPKRRAAEIRAEPYALPIGFMWVLVDLANNIELEELYKLLNENYVEDGRKLFRLDNQPDFLKWALKPPGWKSDWHVGVRVETTGQLVAFISAIPGKLRCYNKVIKVVDVNFMCVHKRLRGKRVAPILMREITRRVNLKGIFQAFFTAGVHLPTPVGSCRCWHRFLNPQKLVEVRYTPMSRNLTVQHALQLYSLPNETKTKGFRPIREEDMDQAHKLLEKYLTRFKLCPVFSKDEFSHWFTPKPGVIECFVVTDAKNQVTDLASYLCLPSTVIQHAKHKTISAANAFYNVATKTSWSDLLNDTMISARNNQMDVFNTLEQMEIKKHLATLKFVPGDGMQHYYLFNWRCPPMEPQHIALTPL</sequence>
<dbReference type="PIRSF" id="PIRSF015892">
    <property type="entry name" value="N-myristl_transf"/>
    <property type="match status" value="1"/>
</dbReference>
<dbReference type="RefSeq" id="XP_016986414.1">
    <property type="nucleotide sequence ID" value="XM_017130925.1"/>
</dbReference>
<evidence type="ECO:0000259" key="7">
    <source>
        <dbReference type="Pfam" id="PF01233"/>
    </source>
</evidence>
<organism evidence="11">
    <name type="scientific">Drosophila rhopaloa</name>
    <name type="common">Fruit fly</name>
    <dbReference type="NCBI Taxonomy" id="1041015"/>
    <lineage>
        <taxon>Eukaryota</taxon>
        <taxon>Metazoa</taxon>
        <taxon>Ecdysozoa</taxon>
        <taxon>Arthropoda</taxon>
        <taxon>Hexapoda</taxon>
        <taxon>Insecta</taxon>
        <taxon>Pterygota</taxon>
        <taxon>Neoptera</taxon>
        <taxon>Endopterygota</taxon>
        <taxon>Diptera</taxon>
        <taxon>Brachycera</taxon>
        <taxon>Muscomorpha</taxon>
        <taxon>Ephydroidea</taxon>
        <taxon>Drosophilidae</taxon>
        <taxon>Drosophila</taxon>
        <taxon>Sophophora</taxon>
    </lineage>
</organism>
<evidence type="ECO:0000313" key="9">
    <source>
        <dbReference type="EnsemblMetazoa" id="XP_016986414.1"/>
    </source>
</evidence>
<evidence type="ECO:0000256" key="4">
    <source>
        <dbReference type="ARBA" id="ARBA00023315"/>
    </source>
</evidence>
<dbReference type="EnsemblMetazoa" id="XM_017130925.1">
    <property type="protein sequence ID" value="XP_016986414.1"/>
    <property type="gene ID" value="LOC108049675"/>
</dbReference>
<evidence type="ECO:0000313" key="10">
    <source>
        <dbReference type="Proteomes" id="UP001652680"/>
    </source>
</evidence>
<evidence type="ECO:0000256" key="3">
    <source>
        <dbReference type="ARBA" id="ARBA00022679"/>
    </source>
</evidence>
<evidence type="ECO:0000313" key="11">
    <source>
        <dbReference type="RefSeq" id="XP_016986414.1"/>
    </source>
</evidence>
<dbReference type="EC" id="2.3.1.97" evidence="2 5"/>
<reference evidence="10" key="1">
    <citation type="journal article" date="2021" name="Elife">
        <title>Highly contiguous assemblies of 101 drosophilid genomes.</title>
        <authorList>
            <person name="Kim B.Y."/>
            <person name="Wang J.R."/>
            <person name="Miller D.E."/>
            <person name="Barmina O."/>
            <person name="Delaney E."/>
            <person name="Thompson A."/>
            <person name="Comeault A.A."/>
            <person name="Peede D."/>
            <person name="D'Agostino E.R."/>
            <person name="Pelaez J."/>
            <person name="Aguilar J.M."/>
            <person name="Haji D."/>
            <person name="Matsunaga T."/>
            <person name="Armstrong E.E."/>
            <person name="Zych M."/>
            <person name="Ogawa Y."/>
            <person name="Stamenkovic-Radak M."/>
            <person name="Jelic M."/>
            <person name="Veselinovic M.S."/>
            <person name="Tanaskovic M."/>
            <person name="Eric P."/>
            <person name="Gao J.J."/>
            <person name="Katoh T.K."/>
            <person name="Toda M.J."/>
            <person name="Watabe H."/>
            <person name="Watada M."/>
            <person name="Davis J.S."/>
            <person name="Moyle L.C."/>
            <person name="Manoli G."/>
            <person name="Bertolini E."/>
            <person name="Kostal V."/>
            <person name="Hawley R.S."/>
            <person name="Takahashi A."/>
            <person name="Jones C.D."/>
            <person name="Price D.K."/>
            <person name="Whiteman N."/>
            <person name="Kopp A."/>
            <person name="Matute D.R."/>
            <person name="Petrov D.A."/>
        </authorList>
    </citation>
    <scope>NUCLEOTIDE SEQUENCE [LARGE SCALE GENOMIC DNA]</scope>
</reference>
<dbReference type="FunFam" id="3.40.630.170:FF:000003">
    <property type="entry name" value="Glycylpeptide N-tetradecanoyltransferase"/>
    <property type="match status" value="1"/>
</dbReference>
<dbReference type="OrthoDB" id="60315at2759"/>
<dbReference type="PANTHER" id="PTHR11377:SF5">
    <property type="entry name" value="GLYCYLPEPTIDE N-TETRADECANOYLTRANSFERASE"/>
    <property type="match status" value="1"/>
</dbReference>
<evidence type="ECO:0000259" key="8">
    <source>
        <dbReference type="Pfam" id="PF02799"/>
    </source>
</evidence>
<dbReference type="InterPro" id="IPR022676">
    <property type="entry name" value="NMT_N"/>
</dbReference>
<evidence type="ECO:0000256" key="1">
    <source>
        <dbReference type="ARBA" id="ARBA00009469"/>
    </source>
</evidence>
<keyword evidence="4 5" id="KW-0012">Acyltransferase</keyword>